<dbReference type="AlphaFoldDB" id="A0A2S6ACR4"/>
<dbReference type="Proteomes" id="UP000239874">
    <property type="component" value="Unassembled WGS sequence"/>
</dbReference>
<gene>
    <name evidence="2" type="ORF">C5E45_32865</name>
</gene>
<comment type="caution">
    <text evidence="2">The sequence shown here is derived from an EMBL/GenBank/DDBJ whole genome shotgun (WGS) entry which is preliminary data.</text>
</comment>
<feature type="compositionally biased region" description="Polar residues" evidence="1">
    <location>
        <begin position="23"/>
        <end position="32"/>
    </location>
</feature>
<organism evidence="2 3">
    <name type="scientific">Nocardia nova</name>
    <dbReference type="NCBI Taxonomy" id="37330"/>
    <lineage>
        <taxon>Bacteria</taxon>
        <taxon>Bacillati</taxon>
        <taxon>Actinomycetota</taxon>
        <taxon>Actinomycetes</taxon>
        <taxon>Mycobacteriales</taxon>
        <taxon>Nocardiaceae</taxon>
        <taxon>Nocardia</taxon>
    </lineage>
</organism>
<evidence type="ECO:0000313" key="2">
    <source>
        <dbReference type="EMBL" id="PPJ31884.1"/>
    </source>
</evidence>
<evidence type="ECO:0000256" key="1">
    <source>
        <dbReference type="SAM" id="MobiDB-lite"/>
    </source>
</evidence>
<feature type="region of interest" description="Disordered" evidence="1">
    <location>
        <begin position="13"/>
        <end position="32"/>
    </location>
</feature>
<protein>
    <submittedName>
        <fullName evidence="2">Uncharacterized protein</fullName>
    </submittedName>
</protein>
<dbReference type="EMBL" id="PSZC01000039">
    <property type="protein sequence ID" value="PPJ31884.1"/>
    <property type="molecule type" value="Genomic_DNA"/>
</dbReference>
<proteinExistence type="predicted"/>
<sequence length="97" mass="10749">MPQTPTRIIWTGRRKPAPPVETSGISPTAGNTLPVQPGGKVCEKCGVYVVLPDVHDRHHRRLSRFIDLVHEVFQRRGYITTAGDIPTDGNREGNGHE</sequence>
<evidence type="ECO:0000313" key="3">
    <source>
        <dbReference type="Proteomes" id="UP000239874"/>
    </source>
</evidence>
<accession>A0A2S6ACR4</accession>
<name>A0A2S6ACR4_9NOCA</name>
<reference evidence="2 3" key="1">
    <citation type="submission" date="2018-02" db="EMBL/GenBank/DDBJ databases">
        <title>8 Nocardia nova and 1 Nocardia cyriacigeorgica strain used for evolution to TMP-SMX.</title>
        <authorList>
            <person name="Mehta H."/>
            <person name="Weng J."/>
            <person name="Shamoo Y."/>
        </authorList>
    </citation>
    <scope>NUCLEOTIDE SEQUENCE [LARGE SCALE GENOMIC DNA]</scope>
    <source>
        <strain evidence="2 3">MDA3139</strain>
    </source>
</reference>